<evidence type="ECO:0000313" key="1">
    <source>
        <dbReference type="EMBL" id="RIA77823.1"/>
    </source>
</evidence>
<dbReference type="Proteomes" id="UP000266506">
    <property type="component" value="Unassembled WGS sequence"/>
</dbReference>
<evidence type="ECO:0000313" key="2">
    <source>
        <dbReference type="Proteomes" id="UP000266506"/>
    </source>
</evidence>
<proteinExistence type="predicted"/>
<protein>
    <submittedName>
        <fullName evidence="1">Uncharacterized protein</fullName>
    </submittedName>
</protein>
<sequence>MNAMNARDLFEKYNKKSDEKLGLLLKYNTDKFISYFNRFIEKEFITMPKVYQMINILTIRFINIIDDHEYDVFRDFLTSFNIEPCSEKEYLDTYDILLTSDDDLMEKVENMFKSYFQFYYESVKRLDFDLNVLVDFCLLLSINYSEDKGRGFLDSDTLNFFEFMVEELNDEYDLNRYMIYDEEDLNQFGKVCKDFIQMDDFFMLRTITLGHIDNYKLKRFNGEITIKNEFGIFFDDKAYKVNVTVGVLKESEYTMKDIEDYIGQLPEELTNRIAVDGKTIDEFTKRYHYIINPDYIDDIEVEDEYVTVYFNKEQGFKLEEPVSKTFFEIGLLYVYNAYEDDNGDLFFDCDKDNQEKAIHLYNKLHE</sequence>
<accession>A0A397RUG1</accession>
<dbReference type="EMBL" id="QXEV01000006">
    <property type="protein sequence ID" value="RIA77823.1"/>
    <property type="molecule type" value="Genomic_DNA"/>
</dbReference>
<comment type="caution">
    <text evidence="1">The sequence shown here is derived from an EMBL/GenBank/DDBJ whole genome shotgun (WGS) entry which is preliminary data.</text>
</comment>
<reference evidence="1 2" key="1">
    <citation type="submission" date="2018-08" db="EMBL/GenBank/DDBJ databases">
        <title>Genomic Encyclopedia of Archaeal and Bacterial Type Strains, Phase II (KMG-II): from individual species to whole genera.</title>
        <authorList>
            <person name="Goeker M."/>
        </authorList>
    </citation>
    <scope>NUCLEOTIDE SEQUENCE [LARGE SCALE GENOMIC DNA]</scope>
    <source>
        <strain evidence="1 2">ATCC 27112</strain>
    </source>
</reference>
<keyword evidence="2" id="KW-1185">Reference proteome</keyword>
<organism evidence="1 2">
    <name type="scientific">Anaeroplasma bactoclasticum</name>
    <dbReference type="NCBI Taxonomy" id="2088"/>
    <lineage>
        <taxon>Bacteria</taxon>
        <taxon>Bacillati</taxon>
        <taxon>Mycoplasmatota</taxon>
        <taxon>Mollicutes</taxon>
        <taxon>Anaeroplasmatales</taxon>
        <taxon>Anaeroplasmataceae</taxon>
        <taxon>Anaeroplasma</taxon>
    </lineage>
</organism>
<dbReference type="AlphaFoldDB" id="A0A397RUG1"/>
<name>A0A397RUG1_9MOLU</name>
<dbReference type="InParanoid" id="A0A397RUG1"/>
<gene>
    <name evidence="1" type="ORF">EI71_00799</name>
</gene>
<dbReference type="RefSeq" id="WP_119015957.1">
    <property type="nucleotide sequence ID" value="NZ_QXEV01000006.1"/>
</dbReference>